<organism evidence="1 2">
    <name type="scientific">Punica granatum</name>
    <name type="common">Pomegranate</name>
    <dbReference type="NCBI Taxonomy" id="22663"/>
    <lineage>
        <taxon>Eukaryota</taxon>
        <taxon>Viridiplantae</taxon>
        <taxon>Streptophyta</taxon>
        <taxon>Embryophyta</taxon>
        <taxon>Tracheophyta</taxon>
        <taxon>Spermatophyta</taxon>
        <taxon>Magnoliopsida</taxon>
        <taxon>eudicotyledons</taxon>
        <taxon>Gunneridae</taxon>
        <taxon>Pentapetalae</taxon>
        <taxon>rosids</taxon>
        <taxon>malvids</taxon>
        <taxon>Myrtales</taxon>
        <taxon>Lythraceae</taxon>
        <taxon>Punica</taxon>
    </lineage>
</organism>
<comment type="caution">
    <text evidence="1">The sequence shown here is derived from an EMBL/GenBank/DDBJ whole genome shotgun (WGS) entry which is preliminary data.</text>
</comment>
<evidence type="ECO:0000313" key="1">
    <source>
        <dbReference type="EMBL" id="PKI52439.1"/>
    </source>
</evidence>
<dbReference type="AlphaFoldDB" id="A0A2I0J875"/>
<name>A0A2I0J875_PUNGR</name>
<evidence type="ECO:0000313" key="2">
    <source>
        <dbReference type="Proteomes" id="UP000233551"/>
    </source>
</evidence>
<accession>A0A2I0J875</accession>
<dbReference type="Proteomes" id="UP000233551">
    <property type="component" value="Unassembled WGS sequence"/>
</dbReference>
<keyword evidence="2" id="KW-1185">Reference proteome</keyword>
<sequence>MEVRGPPIAHSLGKKYWEILKALKFTYGKAPFDPRRKRAREGVLENFGEIEEVEDDMEELENRDSTTWKKKKLCSKSLNMSDLDKLQAEVVLTVRQLEKVSLKLYRAYMGLDSTFNLKARTYKL</sequence>
<reference evidence="1 2" key="1">
    <citation type="submission" date="2017-11" db="EMBL/GenBank/DDBJ databases">
        <title>De-novo sequencing of pomegranate (Punica granatum L.) genome.</title>
        <authorList>
            <person name="Akparov Z."/>
            <person name="Amiraslanov A."/>
            <person name="Hajiyeva S."/>
            <person name="Abbasov M."/>
            <person name="Kaur K."/>
            <person name="Hamwieh A."/>
            <person name="Solovyev V."/>
            <person name="Salamov A."/>
            <person name="Braich B."/>
            <person name="Kosarev P."/>
            <person name="Mahmoud A."/>
            <person name="Hajiyev E."/>
            <person name="Babayeva S."/>
            <person name="Izzatullayeva V."/>
            <person name="Mammadov A."/>
            <person name="Mammadov A."/>
            <person name="Sharifova S."/>
            <person name="Ojaghi J."/>
            <person name="Eynullazada K."/>
            <person name="Bayramov B."/>
            <person name="Abdulazimova A."/>
            <person name="Shahmuradov I."/>
        </authorList>
    </citation>
    <scope>NUCLEOTIDE SEQUENCE [LARGE SCALE GENOMIC DNA]</scope>
    <source>
        <strain evidence="2">cv. AG2017</strain>
        <tissue evidence="1">Leaf</tissue>
    </source>
</reference>
<protein>
    <submittedName>
        <fullName evidence="1">Uncharacterized protein</fullName>
    </submittedName>
</protein>
<dbReference type="EMBL" id="PGOL01001933">
    <property type="protein sequence ID" value="PKI52439.1"/>
    <property type="molecule type" value="Genomic_DNA"/>
</dbReference>
<gene>
    <name evidence="1" type="ORF">CRG98_027169</name>
</gene>
<proteinExistence type="predicted"/>